<dbReference type="InterPro" id="IPR003593">
    <property type="entry name" value="AAA+_ATPase"/>
</dbReference>
<dbReference type="InterPro" id="IPR003960">
    <property type="entry name" value="ATPase_AAA_CS"/>
</dbReference>
<name>A0A235BXC0_UNCW3</name>
<evidence type="ECO:0000256" key="2">
    <source>
        <dbReference type="ARBA" id="ARBA00022840"/>
    </source>
</evidence>
<reference evidence="6 7" key="1">
    <citation type="submission" date="2017-07" db="EMBL/GenBank/DDBJ databases">
        <title>Recovery of genomes from metagenomes via a dereplication, aggregation, and scoring strategy.</title>
        <authorList>
            <person name="Sieber C.M."/>
            <person name="Probst A.J."/>
            <person name="Sharrar A."/>
            <person name="Thomas B.C."/>
            <person name="Hess M."/>
            <person name="Tringe S.G."/>
            <person name="Banfield J.F."/>
        </authorList>
    </citation>
    <scope>NUCLEOTIDE SEQUENCE [LARGE SCALE GENOMIC DNA]</scope>
    <source>
        <strain evidence="6">JGI_Cruoil_03_44_89</strain>
    </source>
</reference>
<comment type="caution">
    <text evidence="6">The sequence shown here is derived from an EMBL/GenBank/DDBJ whole genome shotgun (WGS) entry which is preliminary data.</text>
</comment>
<dbReference type="PROSITE" id="PS00674">
    <property type="entry name" value="AAA"/>
    <property type="match status" value="1"/>
</dbReference>
<protein>
    <recommendedName>
        <fullName evidence="5">Protein kinase domain-containing protein</fullName>
    </recommendedName>
</protein>
<sequence length="477" mass="54994">MGFVSGESLSRLLLRKKQLTVKESLNFQIDILSGLHTAHSQKPPIIHRDISPDNILISYDRERPEALLSDFGLACTFNKLSHLPNAAGKYLYFAPECFWNVYLPASDVFSSGIVFYEMLTGFYPWQYNFENISDDPEEIETMIFSSRKREIKKPSEFNDCGDNLDKIVLKSLSLELKDRHKNAEMFLKALIDYKNDIFLKETKNKKSSYKKEKKLKGFDRVAGMKALKEILYQDVINPIKNKELYDEYKVSILNGILLYGPPGCGKTFIARSLAEEVGFNFIETIASDLASTYIHGTQEKIKDLFDKAREKSPTIIFIDEIDALLPSREGSINHSYSSEVNEFLAQMSDCQKDNIFVIGATNRPEKIDTAVLRTGRFDKIIYVPPPDYEARVEMFKLYLQDRPTDDSIDYEKNARLTENYRSSDIKFIIDEAAKLALKKPREINQMHIEKVIQSMKPSISEKELKGYELFKNKRNFD</sequence>
<dbReference type="InterPro" id="IPR003959">
    <property type="entry name" value="ATPase_AAA_core"/>
</dbReference>
<dbReference type="SUPFAM" id="SSF56112">
    <property type="entry name" value="Protein kinase-like (PK-like)"/>
    <property type="match status" value="1"/>
</dbReference>
<dbReference type="GO" id="GO:0005524">
    <property type="term" value="F:ATP binding"/>
    <property type="evidence" value="ECO:0007669"/>
    <property type="project" value="UniProtKB-KW"/>
</dbReference>
<dbReference type="PANTHER" id="PTHR23077">
    <property type="entry name" value="AAA-FAMILY ATPASE"/>
    <property type="match status" value="1"/>
</dbReference>
<evidence type="ECO:0000313" key="7">
    <source>
        <dbReference type="Proteomes" id="UP000215215"/>
    </source>
</evidence>
<evidence type="ECO:0000256" key="4">
    <source>
        <dbReference type="RuleBase" id="RU003651"/>
    </source>
</evidence>
<dbReference type="GO" id="GO:0004672">
    <property type="term" value="F:protein kinase activity"/>
    <property type="evidence" value="ECO:0007669"/>
    <property type="project" value="InterPro"/>
</dbReference>
<dbReference type="Pfam" id="PF00069">
    <property type="entry name" value="Pkinase"/>
    <property type="match status" value="1"/>
</dbReference>
<dbReference type="EMBL" id="NOZQ01000047">
    <property type="protein sequence ID" value="OYD16856.1"/>
    <property type="molecule type" value="Genomic_DNA"/>
</dbReference>
<evidence type="ECO:0000259" key="5">
    <source>
        <dbReference type="PROSITE" id="PS50011"/>
    </source>
</evidence>
<dbReference type="SMART" id="SM00220">
    <property type="entry name" value="S_TKc"/>
    <property type="match status" value="1"/>
</dbReference>
<accession>A0A235BXC0</accession>
<dbReference type="InterPro" id="IPR000719">
    <property type="entry name" value="Prot_kinase_dom"/>
</dbReference>
<gene>
    <name evidence="6" type="ORF">CH333_02485</name>
</gene>
<dbReference type="Proteomes" id="UP000215215">
    <property type="component" value="Unassembled WGS sequence"/>
</dbReference>
<evidence type="ECO:0000256" key="1">
    <source>
        <dbReference type="ARBA" id="ARBA00022741"/>
    </source>
</evidence>
<dbReference type="FunFam" id="3.40.50.300:FF:001025">
    <property type="entry name" value="ATPase family, AAA domain-containing 2B"/>
    <property type="match status" value="1"/>
</dbReference>
<dbReference type="SMART" id="SM00382">
    <property type="entry name" value="AAA"/>
    <property type="match status" value="1"/>
</dbReference>
<keyword evidence="3" id="KW-0175">Coiled coil</keyword>
<organism evidence="6 7">
    <name type="scientific">candidate division WOR-3 bacterium JGI_Cruoil_03_44_89</name>
    <dbReference type="NCBI Taxonomy" id="1973748"/>
    <lineage>
        <taxon>Bacteria</taxon>
        <taxon>Bacteria division WOR-3</taxon>
    </lineage>
</organism>
<dbReference type="InterPro" id="IPR008266">
    <property type="entry name" value="Tyr_kinase_AS"/>
</dbReference>
<dbReference type="SUPFAM" id="SSF52540">
    <property type="entry name" value="P-loop containing nucleoside triphosphate hydrolases"/>
    <property type="match status" value="1"/>
</dbReference>
<feature type="domain" description="Protein kinase" evidence="5">
    <location>
        <begin position="1"/>
        <end position="199"/>
    </location>
</feature>
<proteinExistence type="inferred from homology"/>
<comment type="similarity">
    <text evidence="4">Belongs to the AAA ATPase family.</text>
</comment>
<dbReference type="PROSITE" id="PS00109">
    <property type="entry name" value="PROTEIN_KINASE_TYR"/>
    <property type="match status" value="1"/>
</dbReference>
<dbReference type="Pfam" id="PF00004">
    <property type="entry name" value="AAA"/>
    <property type="match status" value="1"/>
</dbReference>
<dbReference type="Gene3D" id="1.10.8.60">
    <property type="match status" value="1"/>
</dbReference>
<dbReference type="AlphaFoldDB" id="A0A235BXC0"/>
<dbReference type="Gene3D" id="1.10.510.10">
    <property type="entry name" value="Transferase(Phosphotransferase) domain 1"/>
    <property type="match status" value="1"/>
</dbReference>
<keyword evidence="1 4" id="KW-0547">Nucleotide-binding</keyword>
<dbReference type="InterPro" id="IPR050168">
    <property type="entry name" value="AAA_ATPase_domain"/>
</dbReference>
<keyword evidence="2 4" id="KW-0067">ATP-binding</keyword>
<dbReference type="Gene3D" id="3.40.50.300">
    <property type="entry name" value="P-loop containing nucleotide triphosphate hydrolases"/>
    <property type="match status" value="1"/>
</dbReference>
<dbReference type="InterPro" id="IPR011009">
    <property type="entry name" value="Kinase-like_dom_sf"/>
</dbReference>
<evidence type="ECO:0000313" key="6">
    <source>
        <dbReference type="EMBL" id="OYD16856.1"/>
    </source>
</evidence>
<dbReference type="InterPro" id="IPR027417">
    <property type="entry name" value="P-loop_NTPase"/>
</dbReference>
<dbReference type="PROSITE" id="PS50011">
    <property type="entry name" value="PROTEIN_KINASE_DOM"/>
    <property type="match status" value="1"/>
</dbReference>
<dbReference type="GO" id="GO:0016887">
    <property type="term" value="F:ATP hydrolysis activity"/>
    <property type="evidence" value="ECO:0007669"/>
    <property type="project" value="InterPro"/>
</dbReference>
<evidence type="ECO:0000256" key="3">
    <source>
        <dbReference type="ARBA" id="ARBA00023054"/>
    </source>
</evidence>